<proteinExistence type="predicted"/>
<dbReference type="Proteomes" id="UP000290407">
    <property type="component" value="Unassembled WGS sequence"/>
</dbReference>
<dbReference type="EMBL" id="SBLB01000007">
    <property type="protein sequence ID" value="RYC67726.1"/>
    <property type="molecule type" value="Genomic_DNA"/>
</dbReference>
<organism evidence="1 2">
    <name type="scientific">Spirosoma sordidisoli</name>
    <dbReference type="NCBI Taxonomy" id="2502893"/>
    <lineage>
        <taxon>Bacteria</taxon>
        <taxon>Pseudomonadati</taxon>
        <taxon>Bacteroidota</taxon>
        <taxon>Cytophagia</taxon>
        <taxon>Cytophagales</taxon>
        <taxon>Cytophagaceae</taxon>
        <taxon>Spirosoma</taxon>
    </lineage>
</organism>
<reference evidence="1 2" key="1">
    <citation type="submission" date="2019-01" db="EMBL/GenBank/DDBJ databases">
        <title>Spirosoma flava sp. nov., a propanil-degrading bacterium isolated from herbicide-contaminated soil.</title>
        <authorList>
            <person name="Zhang L."/>
            <person name="Jiang J.-D."/>
        </authorList>
    </citation>
    <scope>NUCLEOTIDE SEQUENCE [LARGE SCALE GENOMIC DNA]</scope>
    <source>
        <strain evidence="1 2">TY50</strain>
    </source>
</reference>
<name>A0A4Q2UFI9_9BACT</name>
<evidence type="ECO:0000313" key="2">
    <source>
        <dbReference type="Proteomes" id="UP000290407"/>
    </source>
</evidence>
<accession>A0A4Q2UFI9</accession>
<keyword evidence="2" id="KW-1185">Reference proteome</keyword>
<sequence length="198" mass="22091">MPAKKEKKVSLNFTMQHQLGHAMCWAAVGTSCALFYDPDSKWTQCKLASQSIGPNTGDCCTNPEDSPCDIVWYLQNDENIGSFVTAGIARGYEKGFIPYKKLVGELDAGRIIAFLLRMDIDGTINNRNEFSHFVAIAGYEWTDSEENVTIYDSFFGKSEMPYKEFVTNYKCHGGTVLGHAVKDSLVEYTFFSTPTSTP</sequence>
<evidence type="ECO:0008006" key="3">
    <source>
        <dbReference type="Google" id="ProtNLM"/>
    </source>
</evidence>
<evidence type="ECO:0000313" key="1">
    <source>
        <dbReference type="EMBL" id="RYC67726.1"/>
    </source>
</evidence>
<protein>
    <recommendedName>
        <fullName evidence="3">Peptidase C39-like domain-containing protein</fullName>
    </recommendedName>
</protein>
<dbReference type="PROSITE" id="PS51257">
    <property type="entry name" value="PROKAR_LIPOPROTEIN"/>
    <property type="match status" value="1"/>
</dbReference>
<comment type="caution">
    <text evidence="1">The sequence shown here is derived from an EMBL/GenBank/DDBJ whole genome shotgun (WGS) entry which is preliminary data.</text>
</comment>
<dbReference type="AlphaFoldDB" id="A0A4Q2UFI9"/>
<gene>
    <name evidence="1" type="ORF">EQG79_23785</name>
</gene>